<gene>
    <name evidence="3" type="ORF">CCR75_001710</name>
</gene>
<dbReference type="InterPro" id="IPR002589">
    <property type="entry name" value="Macro_dom"/>
</dbReference>
<evidence type="ECO:0000256" key="1">
    <source>
        <dbReference type="SAM" id="MobiDB-lite"/>
    </source>
</evidence>
<dbReference type="AlphaFoldDB" id="A0A976FGW8"/>
<sequence length="385" mass="42393">MLLEGLLVMLDLPSSANLLEILASNVSWQSVLIQDQFWEKMLITHFGGDLPPVEHFNDVTEQEVESDHEEEDEVQEEEDEVQEEEDDDDDEMDLLANIEADAMMEEDNSLLGDSEEAEADEDTNSDAGLASTLEAEISARQPSATTQMATTVVAETSQMATLKWVNGVPSPMVLDVACPKLTSFLRSAEQLIQFDTLVQILQGDIGKLETVGDQRVDGLAFPTASHLEDPHTGAASVIFRRAGQKLRDHVADLNIRLNVGDAIVTAGFDAGVDKLIHCVGPNGFQQYCMRDLQRTYRSVLRCIQQENLHCVAVVSISTGNMGLPVDRAAWVALCAIQRYIRSVPWTATIAIVCYDADAFAAYTKSKTEVLSQFNAEALRAFPTRN</sequence>
<reference evidence="3 4" key="1">
    <citation type="journal article" date="2021" name="Genome Biol.">
        <title>AFLAP: assembly-free linkage analysis pipeline using k-mers from genome sequencing data.</title>
        <authorList>
            <person name="Fletcher K."/>
            <person name="Zhang L."/>
            <person name="Gil J."/>
            <person name="Han R."/>
            <person name="Cavanaugh K."/>
            <person name="Michelmore R."/>
        </authorList>
    </citation>
    <scope>NUCLEOTIDE SEQUENCE [LARGE SCALE GENOMIC DNA]</scope>
    <source>
        <strain evidence="3 4">SF5</strain>
    </source>
</reference>
<dbReference type="Proteomes" id="UP000294530">
    <property type="component" value="Unassembled WGS sequence"/>
</dbReference>
<name>A0A976FGW8_BRELC</name>
<feature type="domain" description="Macro" evidence="2">
    <location>
        <begin position="185"/>
        <end position="370"/>
    </location>
</feature>
<dbReference type="PANTHER" id="PTHR11106">
    <property type="entry name" value="GANGLIOSIDE INDUCED DIFFERENTIATION ASSOCIATED PROTEIN 2-RELATED"/>
    <property type="match status" value="1"/>
</dbReference>
<feature type="region of interest" description="Disordered" evidence="1">
    <location>
        <begin position="60"/>
        <end position="91"/>
    </location>
</feature>
<evidence type="ECO:0000259" key="2">
    <source>
        <dbReference type="PROSITE" id="PS51154"/>
    </source>
</evidence>
<dbReference type="EMBL" id="SHOA02000018">
    <property type="protein sequence ID" value="TDH66351.1"/>
    <property type="molecule type" value="Genomic_DNA"/>
</dbReference>
<keyword evidence="4" id="KW-1185">Reference proteome</keyword>
<dbReference type="Pfam" id="PF01661">
    <property type="entry name" value="Macro"/>
    <property type="match status" value="1"/>
</dbReference>
<evidence type="ECO:0000313" key="3">
    <source>
        <dbReference type="EMBL" id="TDH66351.1"/>
    </source>
</evidence>
<dbReference type="OrthoDB" id="6077599at2759"/>
<dbReference type="InterPro" id="IPR043472">
    <property type="entry name" value="Macro_dom-like"/>
</dbReference>
<dbReference type="PROSITE" id="PS51154">
    <property type="entry name" value="MACRO"/>
    <property type="match status" value="1"/>
</dbReference>
<dbReference type="SMART" id="SM00506">
    <property type="entry name" value="A1pp"/>
    <property type="match status" value="1"/>
</dbReference>
<dbReference type="PANTHER" id="PTHR11106:SF27">
    <property type="entry name" value="MACRO DOMAIN-CONTAINING PROTEIN"/>
    <property type="match status" value="1"/>
</dbReference>
<accession>A0A976FGW8</accession>
<dbReference type="KEGG" id="blac:94345482"/>
<proteinExistence type="predicted"/>
<organism evidence="3 4">
    <name type="scientific">Bremia lactucae</name>
    <name type="common">Lettuce downy mildew</name>
    <dbReference type="NCBI Taxonomy" id="4779"/>
    <lineage>
        <taxon>Eukaryota</taxon>
        <taxon>Sar</taxon>
        <taxon>Stramenopiles</taxon>
        <taxon>Oomycota</taxon>
        <taxon>Peronosporomycetes</taxon>
        <taxon>Peronosporales</taxon>
        <taxon>Peronosporaceae</taxon>
        <taxon>Bremia</taxon>
    </lineage>
</organism>
<dbReference type="GeneID" id="94345482"/>
<dbReference type="RefSeq" id="XP_067815850.1">
    <property type="nucleotide sequence ID" value="XM_067959811.1"/>
</dbReference>
<dbReference type="Gene3D" id="3.40.220.10">
    <property type="entry name" value="Leucine Aminopeptidase, subunit E, domain 1"/>
    <property type="match status" value="1"/>
</dbReference>
<protein>
    <recommendedName>
        <fullName evidence="2">Macro domain-containing protein</fullName>
    </recommendedName>
</protein>
<comment type="caution">
    <text evidence="3">The sequence shown here is derived from an EMBL/GenBank/DDBJ whole genome shotgun (WGS) entry which is preliminary data.</text>
</comment>
<evidence type="ECO:0000313" key="4">
    <source>
        <dbReference type="Proteomes" id="UP000294530"/>
    </source>
</evidence>
<dbReference type="SUPFAM" id="SSF52949">
    <property type="entry name" value="Macro domain-like"/>
    <property type="match status" value="1"/>
</dbReference>